<dbReference type="AlphaFoldDB" id="A0A8K0NFF1"/>
<feature type="compositionally biased region" description="Polar residues" evidence="3">
    <location>
        <begin position="26"/>
        <end position="35"/>
    </location>
</feature>
<gene>
    <name evidence="5" type="ORF">E4U42_000840</name>
</gene>
<keyword evidence="2" id="KW-0143">Chaperone</keyword>
<comment type="caution">
    <text evidence="5">The sequence shown here is derived from an EMBL/GenBank/DDBJ whole genome shotgun (WGS) entry which is preliminary data.</text>
</comment>
<dbReference type="InterPro" id="IPR009073">
    <property type="entry name" value="HscB_oligo_C"/>
</dbReference>
<dbReference type="Proteomes" id="UP000811619">
    <property type="component" value="Unassembled WGS sequence"/>
</dbReference>
<accession>A0A8K0NFF1</accession>
<dbReference type="NCBIfam" id="TIGR00714">
    <property type="entry name" value="hscB"/>
    <property type="match status" value="1"/>
</dbReference>
<dbReference type="Gene3D" id="1.20.1280.20">
    <property type="entry name" value="HscB, C-terminal domain"/>
    <property type="match status" value="1"/>
</dbReference>
<protein>
    <recommendedName>
        <fullName evidence="4">Co-chaperone HscB C-terminal oligomerisation domain-containing protein</fullName>
    </recommendedName>
</protein>
<dbReference type="GO" id="GO:0051087">
    <property type="term" value="F:protein-folding chaperone binding"/>
    <property type="evidence" value="ECO:0007669"/>
    <property type="project" value="InterPro"/>
</dbReference>
<dbReference type="InterPro" id="IPR036869">
    <property type="entry name" value="J_dom_sf"/>
</dbReference>
<dbReference type="SUPFAM" id="SSF46565">
    <property type="entry name" value="Chaperone J-domain"/>
    <property type="match status" value="1"/>
</dbReference>
<feature type="compositionally biased region" description="Basic residues" evidence="3">
    <location>
        <begin position="87"/>
        <end position="98"/>
    </location>
</feature>
<dbReference type="SUPFAM" id="SSF47144">
    <property type="entry name" value="HSC20 (HSCB), C-terminal oligomerisation domain"/>
    <property type="match status" value="1"/>
</dbReference>
<dbReference type="Gene3D" id="1.10.287.110">
    <property type="entry name" value="DnaJ domain"/>
    <property type="match status" value="1"/>
</dbReference>
<sequence>MRALRRVGSVLATRPQRRCGPARTALGTSTGSSLFGQRRGVSARRQQTPEQLDQDQDQQTPEKLDQKHQQTPQQHHQRHQQTPEQHHHQHQQTPHQHHQQQPPSPYDFFPRSLPLGPPPAGPFQIDPRALRAEFLALQAKYHPDKHPQQSPQTPSLSATINHAYRTLLDPLLRAEYLLSQHGLAPSESATLDHRHGLDEARLLAHVMHAHEQVHEARSLADLEPLRLRNEESIAESEAVLERAFAAADWAAAAREAVRLKYWVRIRAAVQEWEGETS</sequence>
<dbReference type="GO" id="GO:0005739">
    <property type="term" value="C:mitochondrion"/>
    <property type="evidence" value="ECO:0007669"/>
    <property type="project" value="TreeGrafter"/>
</dbReference>
<dbReference type="EMBL" id="SRPY01001222">
    <property type="protein sequence ID" value="KAG5913856.1"/>
    <property type="molecule type" value="Genomic_DNA"/>
</dbReference>
<name>A0A8K0NFF1_9HYPO</name>
<evidence type="ECO:0000313" key="6">
    <source>
        <dbReference type="Proteomes" id="UP000811619"/>
    </source>
</evidence>
<proteinExistence type="inferred from homology"/>
<keyword evidence="6" id="KW-1185">Reference proteome</keyword>
<dbReference type="GO" id="GO:0001671">
    <property type="term" value="F:ATPase activator activity"/>
    <property type="evidence" value="ECO:0007669"/>
    <property type="project" value="InterPro"/>
</dbReference>
<dbReference type="PANTHER" id="PTHR14021:SF15">
    <property type="entry name" value="IRON-SULFUR CLUSTER CO-CHAPERONE PROTEIN HSCB"/>
    <property type="match status" value="1"/>
</dbReference>
<evidence type="ECO:0000313" key="5">
    <source>
        <dbReference type="EMBL" id="KAG5913856.1"/>
    </source>
</evidence>
<dbReference type="InterPro" id="IPR004640">
    <property type="entry name" value="HscB"/>
</dbReference>
<dbReference type="InterPro" id="IPR001623">
    <property type="entry name" value="DnaJ_domain"/>
</dbReference>
<dbReference type="PANTHER" id="PTHR14021">
    <property type="entry name" value="IRON-SULFUR CLUSTER CO-CHAPERONE PROTEIN HSCB"/>
    <property type="match status" value="1"/>
</dbReference>
<dbReference type="OrthoDB" id="448954at2759"/>
<feature type="region of interest" description="Disordered" evidence="3">
    <location>
        <begin position="1"/>
        <end position="124"/>
    </location>
</feature>
<dbReference type="InterPro" id="IPR036386">
    <property type="entry name" value="HscB_C_sf"/>
</dbReference>
<organism evidence="5 6">
    <name type="scientific">Claviceps africana</name>
    <dbReference type="NCBI Taxonomy" id="83212"/>
    <lineage>
        <taxon>Eukaryota</taxon>
        <taxon>Fungi</taxon>
        <taxon>Dikarya</taxon>
        <taxon>Ascomycota</taxon>
        <taxon>Pezizomycotina</taxon>
        <taxon>Sordariomycetes</taxon>
        <taxon>Hypocreomycetidae</taxon>
        <taxon>Hypocreales</taxon>
        <taxon>Clavicipitaceae</taxon>
        <taxon>Claviceps</taxon>
    </lineage>
</organism>
<dbReference type="CDD" id="cd06257">
    <property type="entry name" value="DnaJ"/>
    <property type="match status" value="1"/>
</dbReference>
<evidence type="ECO:0000256" key="1">
    <source>
        <dbReference type="ARBA" id="ARBA00010476"/>
    </source>
</evidence>
<feature type="domain" description="Co-chaperone HscB C-terminal oligomerisation" evidence="4">
    <location>
        <begin position="201"/>
        <end position="269"/>
    </location>
</feature>
<dbReference type="GO" id="GO:0044571">
    <property type="term" value="P:[2Fe-2S] cluster assembly"/>
    <property type="evidence" value="ECO:0007669"/>
    <property type="project" value="InterPro"/>
</dbReference>
<feature type="compositionally biased region" description="Polar residues" evidence="3">
    <location>
        <begin position="44"/>
        <end position="59"/>
    </location>
</feature>
<evidence type="ECO:0000256" key="3">
    <source>
        <dbReference type="SAM" id="MobiDB-lite"/>
    </source>
</evidence>
<dbReference type="GO" id="GO:0051259">
    <property type="term" value="P:protein complex oligomerization"/>
    <property type="evidence" value="ECO:0007669"/>
    <property type="project" value="InterPro"/>
</dbReference>
<dbReference type="Pfam" id="PF07743">
    <property type="entry name" value="HSCB_C"/>
    <property type="match status" value="1"/>
</dbReference>
<reference evidence="5" key="1">
    <citation type="journal article" date="2020" name="bioRxiv">
        <title>Whole genome comparisons of ergot fungi reveals the divergence and evolution of species within the genus Claviceps are the result of varying mechanisms driving genome evolution and host range expansion.</title>
        <authorList>
            <person name="Wyka S.A."/>
            <person name="Mondo S.J."/>
            <person name="Liu M."/>
            <person name="Dettman J."/>
            <person name="Nalam V."/>
            <person name="Broders K.D."/>
        </authorList>
    </citation>
    <scope>NUCLEOTIDE SEQUENCE</scope>
    <source>
        <strain evidence="5">CCC 489</strain>
    </source>
</reference>
<evidence type="ECO:0000256" key="2">
    <source>
        <dbReference type="ARBA" id="ARBA00023186"/>
    </source>
</evidence>
<comment type="similarity">
    <text evidence="1">Belongs to the HscB family.</text>
</comment>
<evidence type="ECO:0000259" key="4">
    <source>
        <dbReference type="Pfam" id="PF07743"/>
    </source>
</evidence>